<feature type="region of interest" description="Disordered" evidence="2">
    <location>
        <begin position="309"/>
        <end position="333"/>
    </location>
</feature>
<dbReference type="InterPro" id="IPR038440">
    <property type="entry name" value="FimV_C_sf"/>
</dbReference>
<name>A0AAW8NL08_9GAMM</name>
<protein>
    <submittedName>
        <fullName evidence="5">Pilus assembly protein FimV</fullName>
    </submittedName>
</protein>
<feature type="region of interest" description="Disordered" evidence="2">
    <location>
        <begin position="135"/>
        <end position="172"/>
    </location>
</feature>
<dbReference type="InterPro" id="IPR020011">
    <property type="entry name" value="FimV_C"/>
</dbReference>
<accession>A0AAW8NL08</accession>
<keyword evidence="1" id="KW-0175">Coiled coil</keyword>
<feature type="chain" id="PRO_5043970294" evidence="4">
    <location>
        <begin position="21"/>
        <end position="1055"/>
    </location>
</feature>
<feature type="compositionally biased region" description="Basic and acidic residues" evidence="2">
    <location>
        <begin position="321"/>
        <end position="333"/>
    </location>
</feature>
<reference evidence="5" key="2">
    <citation type="submission" date="2022-11" db="EMBL/GenBank/DDBJ databases">
        <title>Prophages regulate Shewanella fidelis motility and biofilm formation: implications for gut colonization dynamics in Ciona robusta.</title>
        <authorList>
            <person name="Natarajan O."/>
            <person name="Gibboney S.L."/>
            <person name="Young M.N."/>
            <person name="Lim S.J."/>
            <person name="Pluta N."/>
            <person name="Atkinson C.G.F."/>
            <person name="Leigh B.A."/>
            <person name="Liberti A."/>
            <person name="Kees E."/>
            <person name="Breitbart M."/>
            <person name="Gralnick J."/>
            <person name="Dishaw L.J."/>
        </authorList>
    </citation>
    <scope>NUCLEOTIDE SEQUENCE</scope>
    <source>
        <strain evidence="5">3313</strain>
    </source>
</reference>
<dbReference type="EMBL" id="JAPMLE010000001">
    <property type="protein sequence ID" value="MDR8523366.1"/>
    <property type="molecule type" value="Genomic_DNA"/>
</dbReference>
<keyword evidence="3" id="KW-0472">Membrane</keyword>
<gene>
    <name evidence="5" type="ORF">OS133_06650</name>
    <name evidence="6" type="ORF">OS134_10610</name>
</gene>
<feature type="compositionally biased region" description="Polar residues" evidence="2">
    <location>
        <begin position="872"/>
        <end position="882"/>
    </location>
</feature>
<evidence type="ECO:0000313" key="6">
    <source>
        <dbReference type="EMBL" id="MDW4824507.1"/>
    </source>
</evidence>
<comment type="caution">
    <text evidence="5">The sequence shown here is derived from an EMBL/GenBank/DDBJ whole genome shotgun (WGS) entry which is preliminary data.</text>
</comment>
<evidence type="ECO:0000256" key="4">
    <source>
        <dbReference type="SAM" id="SignalP"/>
    </source>
</evidence>
<feature type="compositionally biased region" description="Basic and acidic residues" evidence="2">
    <location>
        <begin position="854"/>
        <end position="871"/>
    </location>
</feature>
<keyword evidence="8" id="KW-1185">Reference proteome</keyword>
<keyword evidence="4" id="KW-0732">Signal</keyword>
<dbReference type="AlphaFoldDB" id="A0AAW8NL08"/>
<dbReference type="NCBIfam" id="TIGR03505">
    <property type="entry name" value="FimV_core"/>
    <property type="match status" value="1"/>
</dbReference>
<feature type="region of interest" description="Disordered" evidence="2">
    <location>
        <begin position="841"/>
        <end position="882"/>
    </location>
</feature>
<dbReference type="RefSeq" id="WP_310654364.1">
    <property type="nucleotide sequence ID" value="NZ_JAPMLA010000009.1"/>
</dbReference>
<evidence type="ECO:0000256" key="1">
    <source>
        <dbReference type="SAM" id="Coils"/>
    </source>
</evidence>
<feature type="signal peptide" evidence="4">
    <location>
        <begin position="1"/>
        <end position="20"/>
    </location>
</feature>
<evidence type="ECO:0000313" key="5">
    <source>
        <dbReference type="EMBL" id="MDR8523366.1"/>
    </source>
</evidence>
<dbReference type="InterPro" id="IPR020012">
    <property type="entry name" value="LysM_FimV"/>
</dbReference>
<feature type="compositionally biased region" description="Low complexity" evidence="2">
    <location>
        <begin position="144"/>
        <end position="166"/>
    </location>
</feature>
<dbReference type="EMBL" id="JAPMLD010000003">
    <property type="protein sequence ID" value="MDW4824507.1"/>
    <property type="molecule type" value="Genomic_DNA"/>
</dbReference>
<keyword evidence="3" id="KW-1133">Transmembrane helix</keyword>
<dbReference type="Proteomes" id="UP001259340">
    <property type="component" value="Unassembled WGS sequence"/>
</dbReference>
<feature type="transmembrane region" description="Helical" evidence="3">
    <location>
        <begin position="280"/>
        <end position="301"/>
    </location>
</feature>
<proteinExistence type="predicted"/>
<dbReference type="NCBIfam" id="TIGR03504">
    <property type="entry name" value="FimV_Cterm"/>
    <property type="match status" value="1"/>
</dbReference>
<evidence type="ECO:0000313" key="7">
    <source>
        <dbReference type="Proteomes" id="UP001259340"/>
    </source>
</evidence>
<dbReference type="Proteomes" id="UP001271263">
    <property type="component" value="Unassembled WGS sequence"/>
</dbReference>
<feature type="coiled-coil region" evidence="1">
    <location>
        <begin position="174"/>
        <end position="264"/>
    </location>
</feature>
<organism evidence="5 7">
    <name type="scientific">Shewanella fidelis</name>
    <dbReference type="NCBI Taxonomy" id="173509"/>
    <lineage>
        <taxon>Bacteria</taxon>
        <taxon>Pseudomonadati</taxon>
        <taxon>Pseudomonadota</taxon>
        <taxon>Gammaproteobacteria</taxon>
        <taxon>Alteromonadales</taxon>
        <taxon>Shewanellaceae</taxon>
        <taxon>Shewanella</taxon>
    </lineage>
</organism>
<keyword evidence="3" id="KW-0812">Transmembrane</keyword>
<evidence type="ECO:0000313" key="8">
    <source>
        <dbReference type="Proteomes" id="UP001271263"/>
    </source>
</evidence>
<reference evidence="6 8" key="1">
    <citation type="journal article" date="2022" name="bioRxiv">
        <title>Prophages regulate Shewanella fidelis 3313 motility and biofilm formation: implications for gut colonization dynamics in Ciona robusta.</title>
        <authorList>
            <person name="Natarajan O."/>
            <person name="Gibboney S.L."/>
            <person name="Young M.N."/>
            <person name="Lim S.J."/>
            <person name="Pluta N."/>
            <person name="Atkinson C.G."/>
            <person name="Leigh B.A."/>
            <person name="Liberti A."/>
            <person name="Kees E.D."/>
            <person name="Breitbart M."/>
            <person name="Gralnick J.A."/>
            <person name="Dishaw L.J."/>
        </authorList>
    </citation>
    <scope>NUCLEOTIDE SEQUENCE [LARGE SCALE GENOMIC DNA]</scope>
    <source>
        <strain evidence="6 8">JG4066</strain>
    </source>
</reference>
<feature type="region of interest" description="Disordered" evidence="2">
    <location>
        <begin position="712"/>
        <end position="736"/>
    </location>
</feature>
<dbReference type="Gene3D" id="1.20.58.2200">
    <property type="match status" value="1"/>
</dbReference>
<evidence type="ECO:0000256" key="2">
    <source>
        <dbReference type="SAM" id="MobiDB-lite"/>
    </source>
</evidence>
<evidence type="ECO:0000256" key="3">
    <source>
        <dbReference type="SAM" id="Phobius"/>
    </source>
</evidence>
<sequence length="1055" mass="113368">MNFRTSYLVGLIATTIVAIAAPSIHSATAAEPLKITGPDGQVKSQKQLGTQVNQGDPQAVRQYGPTTSSDTFWSIAQAVKPDNSVTVYQVMSALFDANPHAFSSKNYNSLERGMILLVPSKAVMLQTPAAEAKARAERNDQSWSSAVTVAKPSVVSKPSQPSNTSPKPKPNPLIAELSEEVKTLTAQLESIQAKNLELTDELARASDEIVVGSSDTAAFQDEISQLKQENALLKQALQEAKTETESLEQELKVSQQQVSAAKEVSQPTSDLWRTIMDNPLLLVLAAVLPAIIVIGLFWLFLRRKNQSSENQTSAEQPALGPEDKPDSNATEKVDDAEDMAVHLDTDGATDDLPLKEVTTAAAVGAAAAAATLADEQDIVVEDSQDEGQSLDDLWAEAMGEQDQADSLTSLKTETGDSEDLDALFAGFDEVEPQSEPQTEIHAEVEQVATNAEADSTSDDDLDALLAGFDEVEAEEVATNAEADSTADDDIDALLAGFDEVEAEEVATNAEADNAADDDIDALLAGFDEVEAEEVATNAEAGSTADDDIDALLAGFDEVEAEEVATNAEADSNADDDIDALLAGFDEVEAEEVATIAEADNTADDDIDALLAGFDEVEAEQVAINDDAVAAPDDELEALLASLDNDKSEDDAEKDIDTLSDEMAEELALGVEIAAELEDEDNAQEDKLDSELDSEIDALLAEFDMSTEAVAHEETELEQQADDKNPLDPESSLVDENLVDENLADVLEFSHQDYSENKPRNDGLVDLDIESSDVEPVIASDEGESSVIDTDEHEVVAEFKQQPESISAADEQDFLTRELQNAAAEQAQLDSAQQAELDAFLSPQGSVEADSEATVADKDSGFFDDLKSDKPLTDNSLDWESISDSNDLSDEELLNRLAATAQAEDNALDLSDDAFTLDSDSKMTVDEALAALDAEEYVEHKQTDVASEQQDLSNFERDNGFIDIDMLLSEADEDNGEVDLYKQFDVDMGELNSLMGNSSMVDVDDEENSVNAKLDLARAYIEIDDNDSARALLQEVELDGNERQQAEAIGLLKDLV</sequence>